<dbReference type="EMBL" id="CP096984">
    <property type="protein sequence ID" value="URZ13910.1"/>
    <property type="molecule type" value="Genomic_DNA"/>
</dbReference>
<geneLocation type="plasmid" evidence="1 2">
    <name>p330</name>
</geneLocation>
<dbReference type="Proteomes" id="UP000190951">
    <property type="component" value="Plasmid p330"/>
</dbReference>
<dbReference type="AlphaFoldDB" id="A0A1S8MF19"/>
<sequence length="77" mass="9085">MRIEENTKNLYTKHPDRIETYLIRVINRYFDSAKMDITSSREAIINEAVNRMKKDIVPTLKELIEEELKTKGEADKS</sequence>
<keyword evidence="2" id="KW-1185">Reference proteome</keyword>
<reference evidence="1 2" key="1">
    <citation type="submission" date="2022-04" db="EMBL/GenBank/DDBJ databases">
        <title>Genome sequence of C. roseum typestrain.</title>
        <authorList>
            <person name="Poehlein A."/>
            <person name="Schoch T."/>
            <person name="Duerre P."/>
            <person name="Daniel R."/>
        </authorList>
    </citation>
    <scope>NUCLEOTIDE SEQUENCE [LARGE SCALE GENOMIC DNA]</scope>
    <source>
        <strain evidence="1 2">DSM 7320</strain>
        <plasmid evidence="1 2">p330</plasmid>
    </source>
</reference>
<gene>
    <name evidence="1" type="ORF">CROST_046880</name>
</gene>
<protein>
    <submittedName>
        <fullName evidence="1">Uncharacterized protein</fullName>
    </submittedName>
</protein>
<evidence type="ECO:0000313" key="1">
    <source>
        <dbReference type="EMBL" id="URZ13910.1"/>
    </source>
</evidence>
<organism evidence="1 2">
    <name type="scientific">Clostridium felsineum</name>
    <dbReference type="NCBI Taxonomy" id="36839"/>
    <lineage>
        <taxon>Bacteria</taxon>
        <taxon>Bacillati</taxon>
        <taxon>Bacillota</taxon>
        <taxon>Clostridia</taxon>
        <taxon>Eubacteriales</taxon>
        <taxon>Clostridiaceae</taxon>
        <taxon>Clostridium</taxon>
    </lineage>
</organism>
<accession>A0A1S8MF19</accession>
<dbReference type="RefSeq" id="WP_077832553.1">
    <property type="nucleotide sequence ID" value="NZ_CP096984.1"/>
</dbReference>
<dbReference type="KEGG" id="crw:CROST_046880"/>
<keyword evidence="1" id="KW-0614">Plasmid</keyword>
<name>A0A1S8MF19_9CLOT</name>
<proteinExistence type="predicted"/>
<evidence type="ECO:0000313" key="2">
    <source>
        <dbReference type="Proteomes" id="UP000190951"/>
    </source>
</evidence>
<dbReference type="STRING" id="84029.CROST_31750"/>